<reference evidence="1" key="1">
    <citation type="journal article" date="2021" name="bioRxiv">
        <title>Whole Genome Assembly and Annotation of Northern Wild Rice, Zizania palustris L., Supports a Whole Genome Duplication in the Zizania Genus.</title>
        <authorList>
            <person name="Haas M."/>
            <person name="Kono T."/>
            <person name="Macchietto M."/>
            <person name="Millas R."/>
            <person name="McGilp L."/>
            <person name="Shao M."/>
            <person name="Duquette J."/>
            <person name="Hirsch C.N."/>
            <person name="Kimball J."/>
        </authorList>
    </citation>
    <scope>NUCLEOTIDE SEQUENCE</scope>
    <source>
        <tissue evidence="1">Fresh leaf tissue</tissue>
    </source>
</reference>
<dbReference type="EMBL" id="JAAALK010000287">
    <property type="protein sequence ID" value="KAG8059918.1"/>
    <property type="molecule type" value="Genomic_DNA"/>
</dbReference>
<comment type="caution">
    <text evidence="1">The sequence shown here is derived from an EMBL/GenBank/DDBJ whole genome shotgun (WGS) entry which is preliminary data.</text>
</comment>
<accession>A0A8J5S751</accession>
<evidence type="ECO:0000313" key="1">
    <source>
        <dbReference type="EMBL" id="KAG8059918.1"/>
    </source>
</evidence>
<sequence>MTKKKSVASSVDPHFIQQQMMAVAAIAAAAPSSLKACYPQDLRPLSEKTDPDPRVVEVVILKAMLGFPASELLREVHRFFNLDLPHLSPNAIACLYVFEWAMRVEDYIGRAEVFAKMHEASCHPKKRYKMDGSAMILAYGSVNFQIQGRGAPGDALQPAWYALISCSYND</sequence>
<reference evidence="1" key="2">
    <citation type="submission" date="2021-02" db="EMBL/GenBank/DDBJ databases">
        <authorList>
            <person name="Kimball J.A."/>
            <person name="Haas M.W."/>
            <person name="Macchietto M."/>
            <person name="Kono T."/>
            <person name="Duquette J."/>
            <person name="Shao M."/>
        </authorList>
    </citation>
    <scope>NUCLEOTIDE SEQUENCE</scope>
    <source>
        <tissue evidence="1">Fresh leaf tissue</tissue>
    </source>
</reference>
<gene>
    <name evidence="1" type="ORF">GUJ93_ZPchr0002g24842</name>
</gene>
<organism evidence="1 2">
    <name type="scientific">Zizania palustris</name>
    <name type="common">Northern wild rice</name>
    <dbReference type="NCBI Taxonomy" id="103762"/>
    <lineage>
        <taxon>Eukaryota</taxon>
        <taxon>Viridiplantae</taxon>
        <taxon>Streptophyta</taxon>
        <taxon>Embryophyta</taxon>
        <taxon>Tracheophyta</taxon>
        <taxon>Spermatophyta</taxon>
        <taxon>Magnoliopsida</taxon>
        <taxon>Liliopsida</taxon>
        <taxon>Poales</taxon>
        <taxon>Poaceae</taxon>
        <taxon>BOP clade</taxon>
        <taxon>Oryzoideae</taxon>
        <taxon>Oryzeae</taxon>
        <taxon>Zizaniinae</taxon>
        <taxon>Zizania</taxon>
    </lineage>
</organism>
<dbReference type="OrthoDB" id="696315at2759"/>
<dbReference type="AlphaFoldDB" id="A0A8J5S751"/>
<proteinExistence type="predicted"/>
<name>A0A8J5S751_ZIZPA</name>
<protein>
    <submittedName>
        <fullName evidence="1">Uncharacterized protein</fullName>
    </submittedName>
</protein>
<dbReference type="Proteomes" id="UP000729402">
    <property type="component" value="Unassembled WGS sequence"/>
</dbReference>
<keyword evidence="2" id="KW-1185">Reference proteome</keyword>
<evidence type="ECO:0000313" key="2">
    <source>
        <dbReference type="Proteomes" id="UP000729402"/>
    </source>
</evidence>